<keyword evidence="4 7" id="KW-0812">Transmembrane</keyword>
<feature type="transmembrane region" description="Helical" evidence="7">
    <location>
        <begin position="355"/>
        <end position="377"/>
    </location>
</feature>
<comment type="subcellular location">
    <subcellularLocation>
        <location evidence="1">Cell membrane</location>
        <topology evidence="1">Multi-pass membrane protein</topology>
    </subcellularLocation>
</comment>
<protein>
    <submittedName>
        <fullName evidence="9">DHA2 family multidrug resistance protein-like MFS transporter</fullName>
    </submittedName>
</protein>
<dbReference type="InterPro" id="IPR036259">
    <property type="entry name" value="MFS_trans_sf"/>
</dbReference>
<keyword evidence="3" id="KW-1003">Cell membrane</keyword>
<evidence type="ECO:0000256" key="5">
    <source>
        <dbReference type="ARBA" id="ARBA00022989"/>
    </source>
</evidence>
<feature type="transmembrane region" description="Helical" evidence="7">
    <location>
        <begin position="264"/>
        <end position="289"/>
    </location>
</feature>
<feature type="transmembrane region" description="Helical" evidence="7">
    <location>
        <begin position="162"/>
        <end position="186"/>
    </location>
</feature>
<dbReference type="PANTHER" id="PTHR42718:SF47">
    <property type="entry name" value="METHYL VIOLOGEN RESISTANCE PROTEIN SMVA"/>
    <property type="match status" value="1"/>
</dbReference>
<dbReference type="GO" id="GO:0005886">
    <property type="term" value="C:plasma membrane"/>
    <property type="evidence" value="ECO:0007669"/>
    <property type="project" value="UniProtKB-SubCell"/>
</dbReference>
<dbReference type="PRINTS" id="PR01036">
    <property type="entry name" value="TCRTETB"/>
</dbReference>
<evidence type="ECO:0000256" key="4">
    <source>
        <dbReference type="ARBA" id="ARBA00022692"/>
    </source>
</evidence>
<evidence type="ECO:0000313" key="9">
    <source>
        <dbReference type="EMBL" id="MBB5953446.1"/>
    </source>
</evidence>
<evidence type="ECO:0000259" key="8">
    <source>
        <dbReference type="PROSITE" id="PS50850"/>
    </source>
</evidence>
<proteinExistence type="predicted"/>
<name>A0A841CCF4_9PSEU</name>
<keyword evidence="5 7" id="KW-1133">Transmembrane helix</keyword>
<dbReference type="PANTHER" id="PTHR42718">
    <property type="entry name" value="MAJOR FACILITATOR SUPERFAMILY MULTIDRUG TRANSPORTER MFSC"/>
    <property type="match status" value="1"/>
</dbReference>
<feature type="transmembrane region" description="Helical" evidence="7">
    <location>
        <begin position="101"/>
        <end position="122"/>
    </location>
</feature>
<evidence type="ECO:0000256" key="1">
    <source>
        <dbReference type="ARBA" id="ARBA00004651"/>
    </source>
</evidence>
<feature type="domain" description="Major facilitator superfamily (MFS) profile" evidence="8">
    <location>
        <begin position="10"/>
        <end position="493"/>
    </location>
</feature>
<feature type="transmembrane region" description="Helical" evidence="7">
    <location>
        <begin position="225"/>
        <end position="243"/>
    </location>
</feature>
<dbReference type="CDD" id="cd17321">
    <property type="entry name" value="MFS_MMR_MDR_like"/>
    <property type="match status" value="1"/>
</dbReference>
<dbReference type="Gene3D" id="1.20.1250.20">
    <property type="entry name" value="MFS general substrate transporter like domains"/>
    <property type="match status" value="1"/>
</dbReference>
<gene>
    <name evidence="9" type="ORF">FHS29_000016</name>
</gene>
<dbReference type="Proteomes" id="UP000547510">
    <property type="component" value="Unassembled WGS sequence"/>
</dbReference>
<dbReference type="InterPro" id="IPR020846">
    <property type="entry name" value="MFS_dom"/>
</dbReference>
<reference evidence="9 10" key="1">
    <citation type="submission" date="2020-08" db="EMBL/GenBank/DDBJ databases">
        <title>Genomic Encyclopedia of Type Strains, Phase III (KMG-III): the genomes of soil and plant-associated and newly described type strains.</title>
        <authorList>
            <person name="Whitman W."/>
        </authorList>
    </citation>
    <scope>NUCLEOTIDE SEQUENCE [LARGE SCALE GENOMIC DNA]</scope>
    <source>
        <strain evidence="9 10">CECT 8640</strain>
    </source>
</reference>
<feature type="transmembrane region" description="Helical" evidence="7">
    <location>
        <begin position="46"/>
        <end position="64"/>
    </location>
</feature>
<keyword evidence="10" id="KW-1185">Reference proteome</keyword>
<comment type="caution">
    <text evidence="9">The sequence shown here is derived from an EMBL/GenBank/DDBJ whole genome shotgun (WGS) entry which is preliminary data.</text>
</comment>
<dbReference type="AlphaFoldDB" id="A0A841CCF4"/>
<dbReference type="PROSITE" id="PS50850">
    <property type="entry name" value="MFS"/>
    <property type="match status" value="1"/>
</dbReference>
<accession>A0A841CCF4</accession>
<dbReference type="SUPFAM" id="SSF103473">
    <property type="entry name" value="MFS general substrate transporter"/>
    <property type="match status" value="1"/>
</dbReference>
<keyword evidence="2" id="KW-0813">Transport</keyword>
<dbReference type="RefSeq" id="WP_246439743.1">
    <property type="nucleotide sequence ID" value="NZ_JACHJN010000001.1"/>
</dbReference>
<evidence type="ECO:0000256" key="2">
    <source>
        <dbReference type="ARBA" id="ARBA00022448"/>
    </source>
</evidence>
<feature type="transmembrane region" description="Helical" evidence="7">
    <location>
        <begin position="470"/>
        <end position="489"/>
    </location>
</feature>
<dbReference type="GO" id="GO:0022857">
    <property type="term" value="F:transmembrane transporter activity"/>
    <property type="evidence" value="ECO:0007669"/>
    <property type="project" value="InterPro"/>
</dbReference>
<evidence type="ECO:0000313" key="10">
    <source>
        <dbReference type="Proteomes" id="UP000547510"/>
    </source>
</evidence>
<feature type="transmembrane region" description="Helical" evidence="7">
    <location>
        <begin position="76"/>
        <end position="95"/>
    </location>
</feature>
<dbReference type="Pfam" id="PF07690">
    <property type="entry name" value="MFS_1"/>
    <property type="match status" value="1"/>
</dbReference>
<evidence type="ECO:0000256" key="7">
    <source>
        <dbReference type="SAM" id="Phobius"/>
    </source>
</evidence>
<sequence length="512" mass="51834">MDRDFRKWGTLVLACLAMLLLAIDLTVLHLAVPALVADLDPSASQVLWIADVYGFALAGLLVTMGNAGDRWGRKRLLLVGAAAFGVASVATAYAPTPESLIAARALLGVAGATIMPSTLSIIRNVFTDPRERSAAVGLWSGVGAAGFAFGPIVGGLLLDRFWWGSVFLVNVPVVALLIGVGAVVLPESRNPRPGRVDPLSVLLSVVGVVAVVYAVKVAAHDGVGQVDVAVAAVAGVVALVVFARRQSGLAEPLIDVRLFRLRAFSASIGATLVAMFASLSLSLLLAQYLQLVLGWSPLQAGLGGLPGGLCAAVGGVLAGSLVRRWGRAAVVALGLGLTAVGFALFAAVLAVDASFWSMLPAMVVYGVGVGFAFAVTNDTVLASVPRERAGAAASISETATEVGGALGIAVLGSVLGAVYRDDVVLPAGVDAAAADSLGATLHVAASLPGEVAAPLVVAARQAFVDGAATSLWVCAGLLVVLAAVAGRALRSVPKVIDEPTDEPTDEPSPVHP</sequence>
<feature type="transmembrane region" description="Helical" evidence="7">
    <location>
        <begin position="301"/>
        <end position="322"/>
    </location>
</feature>
<organism evidence="9 10">
    <name type="scientific">Saccharothrix tamanrassetensis</name>
    <dbReference type="NCBI Taxonomy" id="1051531"/>
    <lineage>
        <taxon>Bacteria</taxon>
        <taxon>Bacillati</taxon>
        <taxon>Actinomycetota</taxon>
        <taxon>Actinomycetes</taxon>
        <taxon>Pseudonocardiales</taxon>
        <taxon>Pseudonocardiaceae</taxon>
        <taxon>Saccharothrix</taxon>
    </lineage>
</organism>
<feature type="transmembrane region" description="Helical" evidence="7">
    <location>
        <begin position="329"/>
        <end position="349"/>
    </location>
</feature>
<evidence type="ECO:0000256" key="3">
    <source>
        <dbReference type="ARBA" id="ARBA00022475"/>
    </source>
</evidence>
<keyword evidence="6 7" id="KW-0472">Membrane</keyword>
<feature type="transmembrane region" description="Helical" evidence="7">
    <location>
        <begin position="398"/>
        <end position="419"/>
    </location>
</feature>
<dbReference type="InterPro" id="IPR011701">
    <property type="entry name" value="MFS"/>
</dbReference>
<dbReference type="EMBL" id="JACHJN010000001">
    <property type="protein sequence ID" value="MBB5953446.1"/>
    <property type="molecule type" value="Genomic_DNA"/>
</dbReference>
<dbReference type="Gene3D" id="1.20.1720.10">
    <property type="entry name" value="Multidrug resistance protein D"/>
    <property type="match status" value="1"/>
</dbReference>
<feature type="transmembrane region" description="Helical" evidence="7">
    <location>
        <begin position="134"/>
        <end position="156"/>
    </location>
</feature>
<feature type="transmembrane region" description="Helical" evidence="7">
    <location>
        <begin position="198"/>
        <end position="219"/>
    </location>
</feature>
<evidence type="ECO:0000256" key="6">
    <source>
        <dbReference type="ARBA" id="ARBA00023136"/>
    </source>
</evidence>